<protein>
    <submittedName>
        <fullName evidence="1">Uncharacterized protein</fullName>
    </submittedName>
</protein>
<dbReference type="EMBL" id="JAGFBR010000015">
    <property type="protein sequence ID" value="KAH0454492.1"/>
    <property type="molecule type" value="Genomic_DNA"/>
</dbReference>
<dbReference type="AlphaFoldDB" id="A0AAV7GFA4"/>
<dbReference type="Proteomes" id="UP000775213">
    <property type="component" value="Unassembled WGS sequence"/>
</dbReference>
<reference evidence="1 2" key="1">
    <citation type="journal article" date="2021" name="Hortic Res">
        <title>Chromosome-scale assembly of the Dendrobium chrysotoxum genome enhances the understanding of orchid evolution.</title>
        <authorList>
            <person name="Zhang Y."/>
            <person name="Zhang G.Q."/>
            <person name="Zhang D."/>
            <person name="Liu X.D."/>
            <person name="Xu X.Y."/>
            <person name="Sun W.H."/>
            <person name="Yu X."/>
            <person name="Zhu X."/>
            <person name="Wang Z.W."/>
            <person name="Zhao X."/>
            <person name="Zhong W.Y."/>
            <person name="Chen H."/>
            <person name="Yin W.L."/>
            <person name="Huang T."/>
            <person name="Niu S.C."/>
            <person name="Liu Z.J."/>
        </authorList>
    </citation>
    <scope>NUCLEOTIDE SEQUENCE [LARGE SCALE GENOMIC DNA]</scope>
    <source>
        <strain evidence="1">Lindl</strain>
    </source>
</reference>
<comment type="caution">
    <text evidence="1">The sequence shown here is derived from an EMBL/GenBank/DDBJ whole genome shotgun (WGS) entry which is preliminary data.</text>
</comment>
<evidence type="ECO:0000313" key="2">
    <source>
        <dbReference type="Proteomes" id="UP000775213"/>
    </source>
</evidence>
<accession>A0AAV7GFA4</accession>
<proteinExistence type="predicted"/>
<evidence type="ECO:0000313" key="1">
    <source>
        <dbReference type="EMBL" id="KAH0454492.1"/>
    </source>
</evidence>
<keyword evidence="2" id="KW-1185">Reference proteome</keyword>
<sequence>MAGMGHKSSDLRLHLPRSDQQNQKRLIFDRRYGWVFDEWKNPAEEALAGGRGMFCVVPIAKGLIRMASQSINHAVESVAKVLERSGQISPTAVHAALTKHCQRCMDFTRARNVTLPSIRTEPSVQSLPPHVKSSS</sequence>
<organism evidence="1 2">
    <name type="scientific">Dendrobium chrysotoxum</name>
    <name type="common">Orchid</name>
    <dbReference type="NCBI Taxonomy" id="161865"/>
    <lineage>
        <taxon>Eukaryota</taxon>
        <taxon>Viridiplantae</taxon>
        <taxon>Streptophyta</taxon>
        <taxon>Embryophyta</taxon>
        <taxon>Tracheophyta</taxon>
        <taxon>Spermatophyta</taxon>
        <taxon>Magnoliopsida</taxon>
        <taxon>Liliopsida</taxon>
        <taxon>Asparagales</taxon>
        <taxon>Orchidaceae</taxon>
        <taxon>Epidendroideae</taxon>
        <taxon>Malaxideae</taxon>
        <taxon>Dendrobiinae</taxon>
        <taxon>Dendrobium</taxon>
    </lineage>
</organism>
<dbReference type="PANTHER" id="PTHR48204:SF1">
    <property type="entry name" value="OS07G0265100 PROTEIN"/>
    <property type="match status" value="1"/>
</dbReference>
<dbReference type="PANTHER" id="PTHR48204">
    <property type="entry name" value="OS07G0265100 PROTEIN"/>
    <property type="match status" value="1"/>
</dbReference>
<name>A0AAV7GFA4_DENCH</name>
<gene>
    <name evidence="1" type="ORF">IEQ34_016416</name>
</gene>